<dbReference type="Gene3D" id="3.30.930.10">
    <property type="entry name" value="Bira Bifunctional Protein, Domain 2"/>
    <property type="match status" value="1"/>
</dbReference>
<comment type="catalytic activity">
    <reaction evidence="6">
        <text>tRNA(Ser) + L-serine + ATP = L-seryl-tRNA(Ser) + AMP + diphosphate + H(+)</text>
        <dbReference type="Rhea" id="RHEA:12292"/>
        <dbReference type="Rhea" id="RHEA-COMP:9669"/>
        <dbReference type="Rhea" id="RHEA-COMP:9703"/>
        <dbReference type="ChEBI" id="CHEBI:15378"/>
        <dbReference type="ChEBI" id="CHEBI:30616"/>
        <dbReference type="ChEBI" id="CHEBI:33019"/>
        <dbReference type="ChEBI" id="CHEBI:33384"/>
        <dbReference type="ChEBI" id="CHEBI:78442"/>
        <dbReference type="ChEBI" id="CHEBI:78533"/>
        <dbReference type="ChEBI" id="CHEBI:456215"/>
        <dbReference type="EC" id="6.1.1.11"/>
    </reaction>
</comment>
<dbReference type="GO" id="GO:0005524">
    <property type="term" value="F:ATP binding"/>
    <property type="evidence" value="ECO:0007669"/>
    <property type="project" value="UniProtKB-UniRule"/>
</dbReference>
<organism evidence="11 12">
    <name type="scientific">Candidatus Nitrosotalea okcheonensis</name>
    <dbReference type="NCBI Taxonomy" id="1903276"/>
    <lineage>
        <taxon>Archaea</taxon>
        <taxon>Nitrososphaerota</taxon>
        <taxon>Nitrososphaeria</taxon>
        <taxon>Nitrosotaleales</taxon>
        <taxon>Nitrosotaleaceae</taxon>
        <taxon>Nitrosotalea</taxon>
    </lineage>
</organism>
<gene>
    <name evidence="6 11" type="primary">serS</name>
    <name evidence="11" type="ORF">NCS_11576</name>
</gene>
<dbReference type="PRINTS" id="PR00981">
    <property type="entry name" value="TRNASYNTHSER"/>
</dbReference>
<dbReference type="InterPro" id="IPR015866">
    <property type="entry name" value="Ser-tRNA-synth_1_N"/>
</dbReference>
<comment type="catalytic activity">
    <reaction evidence="6">
        <text>tRNA(Sec) + L-serine + ATP = L-seryl-tRNA(Sec) + AMP + diphosphate + H(+)</text>
        <dbReference type="Rhea" id="RHEA:42580"/>
        <dbReference type="Rhea" id="RHEA-COMP:9742"/>
        <dbReference type="Rhea" id="RHEA-COMP:10128"/>
        <dbReference type="ChEBI" id="CHEBI:15378"/>
        <dbReference type="ChEBI" id="CHEBI:30616"/>
        <dbReference type="ChEBI" id="CHEBI:33019"/>
        <dbReference type="ChEBI" id="CHEBI:33384"/>
        <dbReference type="ChEBI" id="CHEBI:78442"/>
        <dbReference type="ChEBI" id="CHEBI:78533"/>
        <dbReference type="ChEBI" id="CHEBI:456215"/>
        <dbReference type="EC" id="6.1.1.11"/>
    </reaction>
</comment>
<evidence type="ECO:0000256" key="3">
    <source>
        <dbReference type="ARBA" id="ARBA00022840"/>
    </source>
</evidence>
<feature type="binding site" evidence="6 8">
    <location>
        <begin position="261"/>
        <end position="263"/>
    </location>
    <ligand>
        <name>ATP</name>
        <dbReference type="ChEBI" id="CHEBI:30616"/>
    </ligand>
</feature>
<protein>
    <recommendedName>
        <fullName evidence="6">Serine--tRNA ligase</fullName>
        <ecNumber evidence="6">6.1.1.11</ecNumber>
    </recommendedName>
    <alternativeName>
        <fullName evidence="6">Seryl-tRNA synthetase</fullName>
        <shortName evidence="6">SerRS</shortName>
    </alternativeName>
    <alternativeName>
        <fullName evidence="6">Seryl-tRNA(Ser/Sec) synthetase</fullName>
    </alternativeName>
</protein>
<evidence type="ECO:0000256" key="4">
    <source>
        <dbReference type="ARBA" id="ARBA00022917"/>
    </source>
</evidence>
<evidence type="ECO:0000256" key="9">
    <source>
        <dbReference type="SAM" id="Coils"/>
    </source>
</evidence>
<dbReference type="Pfam" id="PF00587">
    <property type="entry name" value="tRNA-synt_2b"/>
    <property type="match status" value="1"/>
</dbReference>
<feature type="binding site" evidence="6">
    <location>
        <begin position="230"/>
        <end position="232"/>
    </location>
    <ligand>
        <name>L-serine</name>
        <dbReference type="ChEBI" id="CHEBI:33384"/>
    </ligand>
</feature>
<evidence type="ECO:0000256" key="1">
    <source>
        <dbReference type="ARBA" id="ARBA00022598"/>
    </source>
</evidence>
<dbReference type="PROSITE" id="PS50862">
    <property type="entry name" value="AA_TRNA_LIGASE_II"/>
    <property type="match status" value="1"/>
</dbReference>
<dbReference type="InterPro" id="IPR045864">
    <property type="entry name" value="aa-tRNA-synth_II/BPL/LPL"/>
</dbReference>
<comment type="domain">
    <text evidence="6">Consists of two distinct domains, a catalytic core and a N-terminal extension that is involved in tRNA binding.</text>
</comment>
<feature type="coiled-coil region" evidence="9">
    <location>
        <begin position="34"/>
        <end position="96"/>
    </location>
</feature>
<comment type="pathway">
    <text evidence="6">Aminoacyl-tRNA biosynthesis; selenocysteinyl-tRNA(Sec) biosynthesis; L-seryl-tRNA(Sec) from L-serine and tRNA(Sec): step 1/1.</text>
</comment>
<feature type="binding site" evidence="8">
    <location>
        <begin position="277"/>
        <end position="280"/>
    </location>
    <ligand>
        <name>ATP</name>
        <dbReference type="ChEBI" id="CHEBI:30616"/>
    </ligand>
</feature>
<dbReference type="InterPro" id="IPR042103">
    <property type="entry name" value="SerRS_1_N_sf"/>
</dbReference>
<keyword evidence="9" id="KW-0175">Coiled coil</keyword>
<feature type="binding site" evidence="6 8">
    <location>
        <begin position="348"/>
        <end position="351"/>
    </location>
    <ligand>
        <name>ATP</name>
        <dbReference type="ChEBI" id="CHEBI:30616"/>
    </ligand>
</feature>
<keyword evidence="12" id="KW-1185">Reference proteome</keyword>
<evidence type="ECO:0000256" key="2">
    <source>
        <dbReference type="ARBA" id="ARBA00022741"/>
    </source>
</evidence>
<feature type="binding site" evidence="6 7">
    <location>
        <position position="284"/>
    </location>
    <ligand>
        <name>L-serine</name>
        <dbReference type="ChEBI" id="CHEBI:33384"/>
    </ligand>
</feature>
<evidence type="ECO:0000256" key="5">
    <source>
        <dbReference type="ARBA" id="ARBA00023146"/>
    </source>
</evidence>
<evidence type="ECO:0000259" key="10">
    <source>
        <dbReference type="PROSITE" id="PS50862"/>
    </source>
</evidence>
<feature type="binding site" evidence="7">
    <location>
        <position position="261"/>
    </location>
    <ligand>
        <name>L-serine</name>
        <dbReference type="ChEBI" id="CHEBI:33384"/>
    </ligand>
</feature>
<accession>A0A2H1FG92</accession>
<dbReference type="EMBL" id="LT841358">
    <property type="protein sequence ID" value="SMH71764.1"/>
    <property type="molecule type" value="Genomic_DNA"/>
</dbReference>
<feature type="binding site" evidence="7">
    <location>
        <position position="230"/>
    </location>
    <ligand>
        <name>L-serine</name>
        <dbReference type="ChEBI" id="CHEBI:33384"/>
    </ligand>
</feature>
<keyword evidence="2 6" id="KW-0547">Nucleotide-binding</keyword>
<dbReference type="PANTHER" id="PTHR11778">
    <property type="entry name" value="SERYL-TRNA SYNTHETASE"/>
    <property type="match status" value="1"/>
</dbReference>
<feature type="site" description="Important for serine binding" evidence="7">
    <location>
        <position position="384"/>
    </location>
</feature>
<evidence type="ECO:0000256" key="8">
    <source>
        <dbReference type="PIRSR" id="PIRSR001529-2"/>
    </source>
</evidence>
<name>A0A2H1FG92_9ARCH</name>
<evidence type="ECO:0000256" key="6">
    <source>
        <dbReference type="HAMAP-Rule" id="MF_00176"/>
    </source>
</evidence>
<dbReference type="GO" id="GO:0004828">
    <property type="term" value="F:serine-tRNA ligase activity"/>
    <property type="evidence" value="ECO:0007669"/>
    <property type="project" value="UniProtKB-UniRule"/>
</dbReference>
<feature type="binding site" evidence="7">
    <location>
        <position position="382"/>
    </location>
    <ligand>
        <name>L-serine</name>
        <dbReference type="ChEBI" id="CHEBI:33384"/>
    </ligand>
</feature>
<proteinExistence type="inferred from homology"/>
<comment type="subcellular location">
    <subcellularLocation>
        <location evidence="6">Cytoplasm</location>
    </subcellularLocation>
</comment>
<dbReference type="EC" id="6.1.1.11" evidence="6"/>
<dbReference type="Pfam" id="PF02403">
    <property type="entry name" value="Seryl_tRNA_N"/>
    <property type="match status" value="1"/>
</dbReference>
<keyword evidence="1 6" id="KW-0436">Ligase</keyword>
<dbReference type="UniPathway" id="UPA00906">
    <property type="reaction ID" value="UER00895"/>
</dbReference>
<dbReference type="InterPro" id="IPR010978">
    <property type="entry name" value="tRNA-bd_arm"/>
</dbReference>
<comment type="similarity">
    <text evidence="6">Belongs to the class-II aminoacyl-tRNA synthetase family. Type-1 seryl-tRNA synthetase subfamily.</text>
</comment>
<dbReference type="GO" id="GO:0016260">
    <property type="term" value="P:selenocysteine biosynthetic process"/>
    <property type="evidence" value="ECO:0007669"/>
    <property type="project" value="UniProtKB-UniRule"/>
</dbReference>
<comment type="function">
    <text evidence="6">Catalyzes the attachment of serine to tRNA(Ser). Is also able to aminoacylate tRNA(Sec) with serine, to form the misacylated tRNA L-seryl-tRNA(Sec), which will be further converted into selenocysteinyl-tRNA(Sec).</text>
</comment>
<dbReference type="GO" id="GO:0006434">
    <property type="term" value="P:seryl-tRNA aminoacylation"/>
    <property type="evidence" value="ECO:0007669"/>
    <property type="project" value="UniProtKB-UniRule"/>
</dbReference>
<dbReference type="GO" id="GO:0005737">
    <property type="term" value="C:cytoplasm"/>
    <property type="evidence" value="ECO:0007669"/>
    <property type="project" value="UniProtKB-SubCell"/>
</dbReference>
<feature type="domain" description="Aminoacyl-transfer RNA synthetases class-II family profile" evidence="10">
    <location>
        <begin position="139"/>
        <end position="409"/>
    </location>
</feature>
<sequence length="421" mass="48850">MMLDPKLLRDNPDKIRNMLEARAVKFPLDDLISLDKYRRELITKTDEFRKKKNEVSLEIARKKKVKEDASNLIDQMQIVSDNLRKLEEDQIKIEEKFTKLSLTLPNMIHESVPIGKDETANKEIKKWGDIPIFDFEVKDHIDLTQSLDLVDLERAAKVSGARFYYLKNQLVRLNQALLQFALDFLSEKNYIPIQTPFLINRAAMEGAIIAQDFEDVIYKIEGEDLYLIGTSEHAVASMHSDEIIDGKKLPLRYAGVSTCFRKEAGAHGRDQKGIFRVHQFEKVEQFVFTRPEDSWHEHERMLAIAEEFYQKIGIPYRIMLLSSVDLGKVSAKTYDLEAWMTGQRNYREIVSCSNCLDFQARRLKIRFRDRTDEQPQYLHSLNSTLVATTRTMVAIIENFQTRDGHITVPKALQKYVGSSLI</sequence>
<evidence type="ECO:0000313" key="11">
    <source>
        <dbReference type="EMBL" id="SMH71764.1"/>
    </source>
</evidence>
<reference evidence="12" key="1">
    <citation type="submission" date="2017-03" db="EMBL/GenBank/DDBJ databases">
        <authorList>
            <person name="Herbold C."/>
        </authorList>
    </citation>
    <scope>NUCLEOTIDE SEQUENCE [LARGE SCALE GENOMIC DNA]</scope>
</reference>
<dbReference type="InterPro" id="IPR006195">
    <property type="entry name" value="aa-tRNA-synth_II"/>
</dbReference>
<dbReference type="InterPro" id="IPR033729">
    <property type="entry name" value="SerRS_core"/>
</dbReference>
<dbReference type="Gene3D" id="1.10.287.40">
    <property type="entry name" value="Serine-tRNA synthetase, tRNA binding domain"/>
    <property type="match status" value="1"/>
</dbReference>
<dbReference type="AlphaFoldDB" id="A0A2H1FG92"/>
<evidence type="ECO:0000313" key="12">
    <source>
        <dbReference type="Proteomes" id="UP000230607"/>
    </source>
</evidence>
<keyword evidence="5 6" id="KW-0030">Aminoacyl-tRNA synthetase</keyword>
<dbReference type="SUPFAM" id="SSF46589">
    <property type="entry name" value="tRNA-binding arm"/>
    <property type="match status" value="1"/>
</dbReference>
<keyword evidence="6" id="KW-0963">Cytoplasm</keyword>
<keyword evidence="4 6" id="KW-0648">Protein biosynthesis</keyword>
<dbReference type="PIRSF" id="PIRSF001529">
    <property type="entry name" value="Ser-tRNA-synth_IIa"/>
    <property type="match status" value="1"/>
</dbReference>
<dbReference type="CDD" id="cd00770">
    <property type="entry name" value="SerRS_core"/>
    <property type="match status" value="1"/>
</dbReference>
<dbReference type="HAMAP" id="MF_00176">
    <property type="entry name" value="Ser_tRNA_synth_type1"/>
    <property type="match status" value="1"/>
</dbReference>
<dbReference type="SUPFAM" id="SSF55681">
    <property type="entry name" value="Class II aaRS and biotin synthetases"/>
    <property type="match status" value="1"/>
</dbReference>
<feature type="binding site" evidence="6">
    <location>
        <position position="277"/>
    </location>
    <ligand>
        <name>ATP</name>
        <dbReference type="ChEBI" id="CHEBI:30616"/>
    </ligand>
</feature>
<dbReference type="Proteomes" id="UP000230607">
    <property type="component" value="Chromosome 1"/>
</dbReference>
<keyword evidence="3 6" id="KW-0067">ATP-binding</keyword>
<evidence type="ECO:0000256" key="7">
    <source>
        <dbReference type="PIRSR" id="PIRSR001529-1"/>
    </source>
</evidence>
<dbReference type="NCBIfam" id="TIGR00414">
    <property type="entry name" value="serS"/>
    <property type="match status" value="1"/>
</dbReference>
<dbReference type="InterPro" id="IPR002317">
    <property type="entry name" value="Ser-tRNA-ligase_type_1"/>
</dbReference>
<comment type="subunit">
    <text evidence="6">Homodimer. The tRNA molecule binds across the dimer.</text>
</comment>
<dbReference type="InterPro" id="IPR002314">
    <property type="entry name" value="aa-tRNA-synt_IIb"/>
</dbReference>
<feature type="binding site" evidence="6">
    <location>
        <position position="384"/>
    </location>
    <ligand>
        <name>L-serine</name>
        <dbReference type="ChEBI" id="CHEBI:33384"/>
    </ligand>
</feature>